<dbReference type="SUPFAM" id="SSF52540">
    <property type="entry name" value="P-loop containing nucleoside triphosphate hydrolases"/>
    <property type="match status" value="1"/>
</dbReference>
<dbReference type="RefSeq" id="WP_008625904.1">
    <property type="nucleotide sequence ID" value="NZ_AMZY02000008.1"/>
</dbReference>
<evidence type="ECO:0000313" key="2">
    <source>
        <dbReference type="Proteomes" id="UP000010953"/>
    </source>
</evidence>
<dbReference type="InterPro" id="IPR047679">
    <property type="entry name" value="BREX_BrxC"/>
</dbReference>
<dbReference type="InterPro" id="IPR027417">
    <property type="entry name" value="P-loop_NTPase"/>
</dbReference>
<dbReference type="Proteomes" id="UP000010953">
    <property type="component" value="Unassembled WGS sequence"/>
</dbReference>
<organism evidence="1 2">
    <name type="scientific">Mariniradius saccharolyticus AK6</name>
    <dbReference type="NCBI Taxonomy" id="1239962"/>
    <lineage>
        <taxon>Bacteria</taxon>
        <taxon>Pseudomonadati</taxon>
        <taxon>Bacteroidota</taxon>
        <taxon>Cytophagia</taxon>
        <taxon>Cytophagales</taxon>
        <taxon>Cyclobacteriaceae</taxon>
        <taxon>Mariniradius</taxon>
    </lineage>
</organism>
<sequence length="1146" mass="130471">MKNKDLFNLNPTEINLKNDGVAKIKTLTEVEDLSVAEYELRTFVCEGEYHDGLKKIFQNYLTYFEKDIKDSPAFWVSGFYGSGKSHLVKMASYLWEDFQFPNGSTARTIKPLPTEIKDLLTEIDRKQKIYGKLSVSGTLRDFPSKDIRYSFLQILLSALELPQQYHHFKFVHWTMEEGIYDSLKQKIESQGRSFRREVENLFVSTALAKALLELKPDFASSEAQVREIFRAQYPRVESIGRDEFVRTIKEEILPLKFGDKIPCTLIVLDEVQQFIATDADLAFDVQLLAEDLCSRFDGRFLLVGTGQNALQDTPILQKLMARFRVPIQLTDTDIQKVIRKTILEKKASAVKEIQNKLEYASGEISRNLAGTDFGFVTEDKDVLVADYPILPSTRKFWNKILKVIDTAGTTGMLRNQLRTIDESLKSVAESEVGRIVPSDFIFNQNETQLIQSGLLLSDTFNLIQSKKAEGGDGLLEGRILSAVFLIEKLTNEVRNTGLKSNEAHIAELLIDDLNSNSDTFRTKVKELIKKLVEEKVLMPIEDEYRLQTKVGAEWEQEFRKHHTKIANSGEDQIQNLRKERILAFFKERTKTVIISHGVSKMTRPFELWDKDTAPNQEDKLHLWIKDGWYTNESVLMSEIRAEGNDSPLAFAYVAKQRDMDLRTAILNYLAAKQTVDTMGLPTTLEGQQAKKSMETRKGIADQNIQELIDKICKEATILLAGGNKMDGGSIKDNIESALYAIADRQFYDFKNKADFANWGKALTKAIAGSPDALEAIGYRGEPVNHPVSLGILNFLGNQTKTGKDIRNHFSVAPYGWSQDAIDTMLVILKRSEHLSSTESDLKTGNINQASFKKEIHTLTATQKIAIKKLLQEAGIQCPPNQDIFPYSNDYLDKLKSLAEQISGDPPKLEKINTSFLKEISNKEGNERLLDLLNHKDELSEKFKEWTKKAELLRDREPDWNTLQDLRGFCPESPDFGIIIKEIDAIWENRLLFQEPDPIKPLLTQLTEKLGTKLGEVVEKYLSQRHERMEVLQENEYFKKLSPEQKHVILTKNQLLTKYEVKINDATNLANQLQRISLENWKTKISALQGQFDAALTEAIELTAPKAKSFYLPKGTINNQAELDKYLADLKSELESLLQNSSSIILK</sequence>
<comment type="caution">
    <text evidence="1">The sequence shown here is derived from an EMBL/GenBank/DDBJ whole genome shotgun (WGS) entry which is preliminary data.</text>
</comment>
<proteinExistence type="predicted"/>
<dbReference type="OrthoDB" id="3201900at2"/>
<evidence type="ECO:0008006" key="3">
    <source>
        <dbReference type="Google" id="ProtNLM"/>
    </source>
</evidence>
<dbReference type="STRING" id="1239962.C943_04162"/>
<dbReference type="EMBL" id="AMZY02000008">
    <property type="protein sequence ID" value="EMS33843.1"/>
    <property type="molecule type" value="Genomic_DNA"/>
</dbReference>
<name>M7XH33_9BACT</name>
<gene>
    <name evidence="1" type="ORF">C943_04162</name>
</gene>
<dbReference type="AlphaFoldDB" id="M7XH33"/>
<evidence type="ECO:0000313" key="1">
    <source>
        <dbReference type="EMBL" id="EMS33843.1"/>
    </source>
</evidence>
<reference evidence="1" key="1">
    <citation type="submission" date="2013-01" db="EMBL/GenBank/DDBJ databases">
        <title>Genome assembly of Mariniradius saccharolyticus AK6.</title>
        <authorList>
            <person name="Vaidya B."/>
            <person name="Khatri I."/>
            <person name="Tanuku N.R.S."/>
            <person name="Subramanian S."/>
            <person name="Pinnaka A."/>
        </authorList>
    </citation>
    <scope>NUCLEOTIDE SEQUENCE [LARGE SCALE GENOMIC DNA]</scope>
    <source>
        <strain evidence="1">AK6</strain>
    </source>
</reference>
<dbReference type="eggNOG" id="COG1330">
    <property type="taxonomic scope" value="Bacteria"/>
</dbReference>
<keyword evidence="2" id="KW-1185">Reference proteome</keyword>
<protein>
    <recommendedName>
        <fullName evidence="3">BREX system P-loop protein BrxC</fullName>
    </recommendedName>
</protein>
<dbReference type="InParanoid" id="M7XH33"/>
<dbReference type="NCBIfam" id="NF033441">
    <property type="entry name" value="BREX_BrxC"/>
    <property type="match status" value="1"/>
</dbReference>
<accession>M7XH33</accession>